<evidence type="ECO:0000313" key="2">
    <source>
        <dbReference type="Proteomes" id="UP000324748"/>
    </source>
</evidence>
<organism evidence="1 2">
    <name type="scientific">Puccinia graminis f. sp. tritici</name>
    <dbReference type="NCBI Taxonomy" id="56615"/>
    <lineage>
        <taxon>Eukaryota</taxon>
        <taxon>Fungi</taxon>
        <taxon>Dikarya</taxon>
        <taxon>Basidiomycota</taxon>
        <taxon>Pucciniomycotina</taxon>
        <taxon>Pucciniomycetes</taxon>
        <taxon>Pucciniales</taxon>
        <taxon>Pucciniaceae</taxon>
        <taxon>Puccinia</taxon>
    </lineage>
</organism>
<reference evidence="1 2" key="1">
    <citation type="submission" date="2019-05" db="EMBL/GenBank/DDBJ databases">
        <title>Emergence of the Ug99 lineage of the wheat stem rust pathogen through somatic hybridization.</title>
        <authorList>
            <person name="Li F."/>
            <person name="Upadhyaya N.M."/>
            <person name="Sperschneider J."/>
            <person name="Matny O."/>
            <person name="Nguyen-Phuc H."/>
            <person name="Mago R."/>
            <person name="Raley C."/>
            <person name="Miller M.E."/>
            <person name="Silverstein K.A.T."/>
            <person name="Henningsen E."/>
            <person name="Hirsch C.D."/>
            <person name="Visser B."/>
            <person name="Pretorius Z.A."/>
            <person name="Steffenson B.J."/>
            <person name="Schwessinger B."/>
            <person name="Dodds P.N."/>
            <person name="Figueroa M."/>
        </authorList>
    </citation>
    <scope>NUCLEOTIDE SEQUENCE [LARGE SCALE GENOMIC DNA]</scope>
    <source>
        <strain evidence="1">21-0</strain>
    </source>
</reference>
<dbReference type="AlphaFoldDB" id="A0A5B0MBT7"/>
<protein>
    <submittedName>
        <fullName evidence="1">Uncharacterized protein</fullName>
    </submittedName>
</protein>
<accession>A0A5B0MBT7</accession>
<dbReference type="EMBL" id="VSWC01000158">
    <property type="protein sequence ID" value="KAA1073324.1"/>
    <property type="molecule type" value="Genomic_DNA"/>
</dbReference>
<sequence length="72" mass="7492">MELEMPSGACRVTDLNAYNRGRLGLALRQDAAPRAENLKGGNGTLTQGHHYQLPLSGLISSSPASAGCPSRG</sequence>
<name>A0A5B0MBT7_PUCGR</name>
<gene>
    <name evidence="1" type="ORF">PGT21_008468</name>
</gene>
<comment type="caution">
    <text evidence="1">The sequence shown here is derived from an EMBL/GenBank/DDBJ whole genome shotgun (WGS) entry which is preliminary data.</text>
</comment>
<dbReference type="Proteomes" id="UP000324748">
    <property type="component" value="Unassembled WGS sequence"/>
</dbReference>
<proteinExistence type="predicted"/>
<keyword evidence="2" id="KW-1185">Reference proteome</keyword>
<evidence type="ECO:0000313" key="1">
    <source>
        <dbReference type="EMBL" id="KAA1073324.1"/>
    </source>
</evidence>